<dbReference type="Pfam" id="PF13561">
    <property type="entry name" value="adh_short_C2"/>
    <property type="match status" value="1"/>
</dbReference>
<sequence>MPLAGRNVIVTGAASGIGLATAQRFAREGANVAIWDLNEEGAQRSAAELQASGVKAIGSRVDVSNRKSVDAAVEQFHAKIGQVSVLVNNAGITLFQPFMETTEEQWDRVMLINLKSMLVCTQAVLPDMLAAKWGRIINVSSSSAQTGSARMTAYAASKGGVIGFTKSLAQELAATGITVNNVPPGFVDTPMLRNEGVAGLGVSVDAVAARSPMGRPGRPENMAAAIVFLATDDADYITGHTLNVNGGRYSS</sequence>
<comment type="similarity">
    <text evidence="1">Belongs to the short-chain dehydrogenases/reductases (SDR) family.</text>
</comment>
<keyword evidence="3" id="KW-0560">Oxidoreductase</keyword>
<dbReference type="InterPro" id="IPR020904">
    <property type="entry name" value="Sc_DH/Rdtase_CS"/>
</dbReference>
<dbReference type="PROSITE" id="PS00061">
    <property type="entry name" value="ADH_SHORT"/>
    <property type="match status" value="1"/>
</dbReference>
<dbReference type="InterPro" id="IPR057326">
    <property type="entry name" value="KR_dom"/>
</dbReference>
<dbReference type="PRINTS" id="PR00080">
    <property type="entry name" value="SDRFAMILY"/>
</dbReference>
<dbReference type="InterPro" id="IPR050259">
    <property type="entry name" value="SDR"/>
</dbReference>
<comment type="caution">
    <text evidence="3">The sequence shown here is derived from an EMBL/GenBank/DDBJ whole genome shotgun (WGS) entry which is preliminary data.</text>
</comment>
<proteinExistence type="inferred from homology"/>
<feature type="domain" description="Ketoreductase" evidence="2">
    <location>
        <begin position="6"/>
        <end position="185"/>
    </location>
</feature>
<dbReference type="InterPro" id="IPR002347">
    <property type="entry name" value="SDR_fam"/>
</dbReference>
<dbReference type="SMART" id="SM00822">
    <property type="entry name" value="PKS_KR"/>
    <property type="match status" value="1"/>
</dbReference>
<dbReference type="EMBL" id="JBHSDU010000015">
    <property type="protein sequence ID" value="MFC4314565.1"/>
    <property type="molecule type" value="Genomic_DNA"/>
</dbReference>
<evidence type="ECO:0000259" key="2">
    <source>
        <dbReference type="SMART" id="SM00822"/>
    </source>
</evidence>
<dbReference type="PRINTS" id="PR00081">
    <property type="entry name" value="GDHRDH"/>
</dbReference>
<dbReference type="InterPro" id="IPR036291">
    <property type="entry name" value="NAD(P)-bd_dom_sf"/>
</dbReference>
<dbReference type="PANTHER" id="PTHR42879">
    <property type="entry name" value="3-OXOACYL-(ACYL-CARRIER-PROTEIN) REDUCTASE"/>
    <property type="match status" value="1"/>
</dbReference>
<organism evidence="3 4">
    <name type="scientific">Steroidobacter flavus</name>
    <dbReference type="NCBI Taxonomy" id="1842136"/>
    <lineage>
        <taxon>Bacteria</taxon>
        <taxon>Pseudomonadati</taxon>
        <taxon>Pseudomonadota</taxon>
        <taxon>Gammaproteobacteria</taxon>
        <taxon>Steroidobacterales</taxon>
        <taxon>Steroidobacteraceae</taxon>
        <taxon>Steroidobacter</taxon>
    </lineage>
</organism>
<dbReference type="SUPFAM" id="SSF51735">
    <property type="entry name" value="NAD(P)-binding Rossmann-fold domains"/>
    <property type="match status" value="1"/>
</dbReference>
<dbReference type="PANTHER" id="PTHR42879:SF2">
    <property type="entry name" value="3-OXOACYL-[ACYL-CARRIER-PROTEIN] REDUCTASE FABG"/>
    <property type="match status" value="1"/>
</dbReference>
<dbReference type="NCBIfam" id="NF009466">
    <property type="entry name" value="PRK12826.1-2"/>
    <property type="match status" value="1"/>
</dbReference>
<gene>
    <name evidence="3" type="ORF">ACFPN2_36195</name>
</gene>
<evidence type="ECO:0000313" key="4">
    <source>
        <dbReference type="Proteomes" id="UP001595904"/>
    </source>
</evidence>
<dbReference type="Proteomes" id="UP001595904">
    <property type="component" value="Unassembled WGS sequence"/>
</dbReference>
<evidence type="ECO:0000313" key="3">
    <source>
        <dbReference type="EMBL" id="MFC4314565.1"/>
    </source>
</evidence>
<dbReference type="EC" id="1.1.1.-" evidence="3"/>
<dbReference type="GO" id="GO:0016491">
    <property type="term" value="F:oxidoreductase activity"/>
    <property type="evidence" value="ECO:0007669"/>
    <property type="project" value="UniProtKB-KW"/>
</dbReference>
<accession>A0ABV8T623</accession>
<name>A0ABV8T623_9GAMM</name>
<dbReference type="Gene3D" id="3.40.50.720">
    <property type="entry name" value="NAD(P)-binding Rossmann-like Domain"/>
    <property type="match status" value="1"/>
</dbReference>
<keyword evidence="4" id="KW-1185">Reference proteome</keyword>
<protein>
    <submittedName>
        <fullName evidence="3">SDR family NAD(P)-dependent oxidoreductase</fullName>
        <ecNumber evidence="3">1.1.1.-</ecNumber>
    </submittedName>
</protein>
<evidence type="ECO:0000256" key="1">
    <source>
        <dbReference type="ARBA" id="ARBA00006484"/>
    </source>
</evidence>
<dbReference type="RefSeq" id="WP_380605838.1">
    <property type="nucleotide sequence ID" value="NZ_JBHSDU010000015.1"/>
</dbReference>
<dbReference type="NCBIfam" id="NF005559">
    <property type="entry name" value="PRK07231.1"/>
    <property type="match status" value="1"/>
</dbReference>
<reference evidence="4" key="1">
    <citation type="journal article" date="2019" name="Int. J. Syst. Evol. Microbiol.">
        <title>The Global Catalogue of Microorganisms (GCM) 10K type strain sequencing project: providing services to taxonomists for standard genome sequencing and annotation.</title>
        <authorList>
            <consortium name="The Broad Institute Genomics Platform"/>
            <consortium name="The Broad Institute Genome Sequencing Center for Infectious Disease"/>
            <person name="Wu L."/>
            <person name="Ma J."/>
        </authorList>
    </citation>
    <scope>NUCLEOTIDE SEQUENCE [LARGE SCALE GENOMIC DNA]</scope>
    <source>
        <strain evidence="4">CGMCC 1.10759</strain>
    </source>
</reference>